<evidence type="ECO:0000313" key="7">
    <source>
        <dbReference type="Proteomes" id="UP001396898"/>
    </source>
</evidence>
<evidence type="ECO:0000256" key="3">
    <source>
        <dbReference type="PROSITE-ProRule" id="PRU01240"/>
    </source>
</evidence>
<evidence type="ECO:0000256" key="2">
    <source>
        <dbReference type="ARBA" id="ARBA00022729"/>
    </source>
</evidence>
<dbReference type="PROSITE" id="PS51892">
    <property type="entry name" value="SUBTILASE"/>
    <property type="match status" value="1"/>
</dbReference>
<name>A0ABR1SF91_9PEZI</name>
<evidence type="ECO:0000259" key="5">
    <source>
        <dbReference type="Pfam" id="PF06280"/>
    </source>
</evidence>
<feature type="domain" description="C5a peptidase/Subtilisin-like protease SBT2-like Fn3-like" evidence="5">
    <location>
        <begin position="86"/>
        <end position="196"/>
    </location>
</feature>
<accession>A0ABR1SF91</accession>
<dbReference type="InterPro" id="IPR000209">
    <property type="entry name" value="Peptidase_S8/S53_dom"/>
</dbReference>
<proteinExistence type="inferred from homology"/>
<gene>
    <name evidence="6" type="ORF">PG991_002396</name>
</gene>
<comment type="similarity">
    <text evidence="1 3">Belongs to the peptidase S8 family.</text>
</comment>
<evidence type="ECO:0000256" key="1">
    <source>
        <dbReference type="ARBA" id="ARBA00011073"/>
    </source>
</evidence>
<dbReference type="InterPro" id="IPR036852">
    <property type="entry name" value="Peptidase_S8/S53_dom_sf"/>
</dbReference>
<dbReference type="Pfam" id="PF06280">
    <property type="entry name" value="fn3_5"/>
    <property type="match status" value="1"/>
</dbReference>
<evidence type="ECO:0000313" key="6">
    <source>
        <dbReference type="EMBL" id="KAK8032998.1"/>
    </source>
</evidence>
<dbReference type="Gene3D" id="3.40.50.200">
    <property type="entry name" value="Peptidase S8/S53 domain"/>
    <property type="match status" value="1"/>
</dbReference>
<organism evidence="6 7">
    <name type="scientific">Apiospora marii</name>
    <dbReference type="NCBI Taxonomy" id="335849"/>
    <lineage>
        <taxon>Eukaryota</taxon>
        <taxon>Fungi</taxon>
        <taxon>Dikarya</taxon>
        <taxon>Ascomycota</taxon>
        <taxon>Pezizomycotina</taxon>
        <taxon>Sordariomycetes</taxon>
        <taxon>Xylariomycetidae</taxon>
        <taxon>Amphisphaeriales</taxon>
        <taxon>Apiosporaceae</taxon>
        <taxon>Apiospora</taxon>
    </lineage>
</organism>
<dbReference type="SUPFAM" id="SSF52743">
    <property type="entry name" value="Subtilisin-like"/>
    <property type="match status" value="1"/>
</dbReference>
<keyword evidence="2" id="KW-0732">Signal</keyword>
<reference evidence="6 7" key="1">
    <citation type="submission" date="2023-01" db="EMBL/GenBank/DDBJ databases">
        <title>Analysis of 21 Apiospora genomes using comparative genomics revels a genus with tremendous synthesis potential of carbohydrate active enzymes and secondary metabolites.</title>
        <authorList>
            <person name="Sorensen T."/>
        </authorList>
    </citation>
    <scope>NUCLEOTIDE SEQUENCE [LARGE SCALE GENOMIC DNA]</scope>
    <source>
        <strain evidence="6 7">CBS 20057</strain>
    </source>
</reference>
<evidence type="ECO:0000259" key="4">
    <source>
        <dbReference type="Pfam" id="PF00082"/>
    </source>
</evidence>
<comment type="caution">
    <text evidence="3">Lacks conserved residue(s) required for the propagation of feature annotation.</text>
</comment>
<dbReference type="Proteomes" id="UP001396898">
    <property type="component" value="Unassembled WGS sequence"/>
</dbReference>
<dbReference type="InterPro" id="IPR010435">
    <property type="entry name" value="C5a/SBT2-like_Fn3"/>
</dbReference>
<feature type="domain" description="Peptidase S8/S53" evidence="4">
    <location>
        <begin position="1"/>
        <end position="36"/>
    </location>
</feature>
<protein>
    <recommendedName>
        <fullName evidence="8">Peptidase S8/S53 domain-containing protein</fullName>
    </recommendedName>
</protein>
<dbReference type="Pfam" id="PF00082">
    <property type="entry name" value="Peptidase_S8"/>
    <property type="match status" value="1"/>
</dbReference>
<evidence type="ECO:0008006" key="8">
    <source>
        <dbReference type="Google" id="ProtNLM"/>
    </source>
</evidence>
<sequence length="344" mass="37207">MATPYVAGFYALTKSKYPGLTPPEIYARMQTTADQVSMADVPGVAPAPQQGAGLVRIDRAILQTSTMTADGREFNLPYDGEATMPNLTIHNPSSAAAAYKLSNLPANGLAYRSEGSTRPNGFGFQDTRFVHLTPPPLSATINSMDGDEVTVEAGGSQVGSSVVTPPKDQSPLDIPAYSGYVQVVSSQGDERLSILYVGPAYDDGDSPAPGIKPLTAEDRKDAWNAGRDILALPQAYIASDQSNMGDYRVFSLNGTDYPVACLLTKQMCKWWRMNLLPASIDFTPTDYGYDAVARFDNLTEPDMPVNVVFGGVPILGYFYQNDPILPNFLINSPWNSRPTSRPTR</sequence>
<keyword evidence="7" id="KW-1185">Reference proteome</keyword>
<dbReference type="EMBL" id="JAQQWI010000006">
    <property type="protein sequence ID" value="KAK8032998.1"/>
    <property type="molecule type" value="Genomic_DNA"/>
</dbReference>
<comment type="caution">
    <text evidence="6">The sequence shown here is derived from an EMBL/GenBank/DDBJ whole genome shotgun (WGS) entry which is preliminary data.</text>
</comment>